<evidence type="ECO:0000256" key="6">
    <source>
        <dbReference type="SAM" id="Phobius"/>
    </source>
</evidence>
<dbReference type="InterPro" id="IPR001248">
    <property type="entry name" value="Pur-cyt_permease"/>
</dbReference>
<evidence type="ECO:0000313" key="7">
    <source>
        <dbReference type="EMBL" id="QEA38415.1"/>
    </source>
</evidence>
<feature type="transmembrane region" description="Helical" evidence="6">
    <location>
        <begin position="31"/>
        <end position="55"/>
    </location>
</feature>
<evidence type="ECO:0000256" key="4">
    <source>
        <dbReference type="ARBA" id="ARBA00022989"/>
    </source>
</evidence>
<keyword evidence="4 6" id="KW-1133">Transmembrane helix</keyword>
<evidence type="ECO:0008006" key="9">
    <source>
        <dbReference type="Google" id="ProtNLM"/>
    </source>
</evidence>
<dbReference type="InterPro" id="IPR045225">
    <property type="entry name" value="Uracil/uridine/allantoin_perm"/>
</dbReference>
<feature type="transmembrane region" description="Helical" evidence="6">
    <location>
        <begin position="75"/>
        <end position="98"/>
    </location>
</feature>
<feature type="transmembrane region" description="Helical" evidence="6">
    <location>
        <begin position="142"/>
        <end position="164"/>
    </location>
</feature>
<name>A0A5B8SSG8_9GAMM</name>
<dbReference type="OrthoDB" id="9780088at2"/>
<comment type="similarity">
    <text evidence="2">Belongs to the purine-cytosine permease (2.A.39) family.</text>
</comment>
<dbReference type="EMBL" id="CP042382">
    <property type="protein sequence ID" value="QEA38415.1"/>
    <property type="molecule type" value="Genomic_DNA"/>
</dbReference>
<sequence>MWVAIYGTFVLNFCDFTRNAVSRKAITRGNFFGIPLNMLFFAVIVVMLSGSQYLIDGEIITSPADIVEAIPNTTLLVLAALALIIVTVAVNLIANFVAPIYMFTDLFPRYLTFARSGLVTAILGLIILPWNLYNSPVVIEYFLGGLGAVLGPVFGVIIADYWLIRRARINVPDLYDNKATGDYYYVNGYNLRAIGALIPAALITIIIALVPYFDSFSEFSWFIGAGLGALFYLIVADRSMPIRDVSGEPIAIPSVH</sequence>
<dbReference type="KEGG" id="paur:FGL86_04545"/>
<keyword evidence="8" id="KW-1185">Reference proteome</keyword>
<protein>
    <recommendedName>
        <fullName evidence="9">NCS1 family nucleobase:cation symporter-1</fullName>
    </recommendedName>
</protein>
<gene>
    <name evidence="7" type="ORF">FGL86_04545</name>
</gene>
<dbReference type="PANTHER" id="PTHR30618">
    <property type="entry name" value="NCS1 FAMILY PURINE/PYRIMIDINE TRANSPORTER"/>
    <property type="match status" value="1"/>
</dbReference>
<dbReference type="Pfam" id="PF02133">
    <property type="entry name" value="Transp_cyt_pur"/>
    <property type="match status" value="1"/>
</dbReference>
<keyword evidence="3 6" id="KW-0812">Transmembrane</keyword>
<feature type="transmembrane region" description="Helical" evidence="6">
    <location>
        <begin position="193"/>
        <end position="213"/>
    </location>
</feature>
<reference evidence="7 8" key="1">
    <citation type="submission" date="2019-06" db="EMBL/GenBank/DDBJ databases">
        <title>Genome analyses of bacteria isolated from kimchi.</title>
        <authorList>
            <person name="Lee S."/>
            <person name="Ahn S."/>
            <person name="Roh S."/>
        </authorList>
    </citation>
    <scope>NUCLEOTIDE SEQUENCE [LARGE SCALE GENOMIC DNA]</scope>
    <source>
        <strain evidence="7 8">CBA4606</strain>
    </source>
</reference>
<accession>A0A5B8SSG8</accession>
<evidence type="ECO:0000256" key="1">
    <source>
        <dbReference type="ARBA" id="ARBA00004141"/>
    </source>
</evidence>
<feature type="transmembrane region" description="Helical" evidence="6">
    <location>
        <begin position="219"/>
        <end position="236"/>
    </location>
</feature>
<dbReference type="Gene3D" id="1.10.4160.10">
    <property type="entry name" value="Hydantoin permease"/>
    <property type="match status" value="1"/>
</dbReference>
<evidence type="ECO:0000256" key="3">
    <source>
        <dbReference type="ARBA" id="ARBA00022692"/>
    </source>
</evidence>
<evidence type="ECO:0000256" key="2">
    <source>
        <dbReference type="ARBA" id="ARBA00008974"/>
    </source>
</evidence>
<dbReference type="AlphaFoldDB" id="A0A5B8SSG8"/>
<evidence type="ECO:0000256" key="5">
    <source>
        <dbReference type="ARBA" id="ARBA00023136"/>
    </source>
</evidence>
<organism evidence="7 8">
    <name type="scientific">Pistricoccus aurantiacus</name>
    <dbReference type="NCBI Taxonomy" id="1883414"/>
    <lineage>
        <taxon>Bacteria</taxon>
        <taxon>Pseudomonadati</taxon>
        <taxon>Pseudomonadota</taxon>
        <taxon>Gammaproteobacteria</taxon>
        <taxon>Oceanospirillales</taxon>
        <taxon>Halomonadaceae</taxon>
        <taxon>Pistricoccus</taxon>
    </lineage>
</organism>
<dbReference type="GO" id="GO:0005886">
    <property type="term" value="C:plasma membrane"/>
    <property type="evidence" value="ECO:0007669"/>
    <property type="project" value="TreeGrafter"/>
</dbReference>
<proteinExistence type="inferred from homology"/>
<evidence type="ECO:0000313" key="8">
    <source>
        <dbReference type="Proteomes" id="UP000321272"/>
    </source>
</evidence>
<comment type="subcellular location">
    <subcellularLocation>
        <location evidence="1">Membrane</location>
        <topology evidence="1">Multi-pass membrane protein</topology>
    </subcellularLocation>
</comment>
<dbReference type="Proteomes" id="UP000321272">
    <property type="component" value="Chromosome"/>
</dbReference>
<dbReference type="GO" id="GO:0015205">
    <property type="term" value="F:nucleobase transmembrane transporter activity"/>
    <property type="evidence" value="ECO:0007669"/>
    <property type="project" value="TreeGrafter"/>
</dbReference>
<keyword evidence="5 6" id="KW-0472">Membrane</keyword>
<feature type="transmembrane region" description="Helical" evidence="6">
    <location>
        <begin position="110"/>
        <end position="130"/>
    </location>
</feature>
<dbReference type="PANTHER" id="PTHR30618:SF6">
    <property type="entry name" value="NCS1 FAMILY NUCLEOBASE:CATION SYMPORTER-1"/>
    <property type="match status" value="1"/>
</dbReference>